<dbReference type="GO" id="GO:0005549">
    <property type="term" value="F:odorant binding"/>
    <property type="evidence" value="ECO:0007669"/>
    <property type="project" value="InterPro"/>
</dbReference>
<dbReference type="VEuPathDB" id="VectorBase:PPAI013180"/>
<evidence type="ECO:0000256" key="6">
    <source>
        <dbReference type="ARBA" id="ARBA00022989"/>
    </source>
</evidence>
<organism evidence="11 12">
    <name type="scientific">Phlebotomus papatasi</name>
    <name type="common">Sandfly</name>
    <dbReference type="NCBI Taxonomy" id="29031"/>
    <lineage>
        <taxon>Eukaryota</taxon>
        <taxon>Metazoa</taxon>
        <taxon>Ecdysozoa</taxon>
        <taxon>Arthropoda</taxon>
        <taxon>Hexapoda</taxon>
        <taxon>Insecta</taxon>
        <taxon>Pterygota</taxon>
        <taxon>Neoptera</taxon>
        <taxon>Endopterygota</taxon>
        <taxon>Diptera</taxon>
        <taxon>Nematocera</taxon>
        <taxon>Psychodoidea</taxon>
        <taxon>Psychodidae</taxon>
        <taxon>Phlebotomus</taxon>
        <taxon>Phlebotomus</taxon>
    </lineage>
</organism>
<keyword evidence="9 10" id="KW-0807">Transducer</keyword>
<dbReference type="GO" id="GO:0004984">
    <property type="term" value="F:olfactory receptor activity"/>
    <property type="evidence" value="ECO:0007669"/>
    <property type="project" value="InterPro"/>
</dbReference>
<dbReference type="VEuPathDB" id="VectorBase:PPAPM1_012091"/>
<evidence type="ECO:0000256" key="8">
    <source>
        <dbReference type="ARBA" id="ARBA00023170"/>
    </source>
</evidence>
<feature type="transmembrane region" description="Helical" evidence="10">
    <location>
        <begin position="250"/>
        <end position="273"/>
    </location>
</feature>
<feature type="transmembrane region" description="Helical" evidence="10">
    <location>
        <begin position="279"/>
        <end position="304"/>
    </location>
</feature>
<keyword evidence="12" id="KW-1185">Reference proteome</keyword>
<name>A0A3F2ZEB9_PHLPP</name>
<keyword evidence="8 10" id="KW-0675">Receptor</keyword>
<dbReference type="GO" id="GO:0005886">
    <property type="term" value="C:plasma membrane"/>
    <property type="evidence" value="ECO:0007669"/>
    <property type="project" value="UniProtKB-SubCell"/>
</dbReference>
<accession>A0A3F2ZEB9</accession>
<reference evidence="11" key="1">
    <citation type="submission" date="2022-08" db="UniProtKB">
        <authorList>
            <consortium name="EnsemblMetazoa"/>
        </authorList>
    </citation>
    <scope>IDENTIFICATION</scope>
    <source>
        <strain evidence="11">Israel</strain>
    </source>
</reference>
<keyword evidence="6 10" id="KW-1133">Transmembrane helix</keyword>
<evidence type="ECO:0000256" key="3">
    <source>
        <dbReference type="ARBA" id="ARBA00022606"/>
    </source>
</evidence>
<dbReference type="EnsemblMetazoa" id="PPAI013180-RA">
    <property type="protein sequence ID" value="PPAI013180-PA"/>
    <property type="gene ID" value="PPAI013180"/>
</dbReference>
<dbReference type="EMBL" id="AJVK01010627">
    <property type="status" value="NOT_ANNOTATED_CDS"/>
    <property type="molecule type" value="Genomic_DNA"/>
</dbReference>
<feature type="transmembrane region" description="Helical" evidence="10">
    <location>
        <begin position="180"/>
        <end position="206"/>
    </location>
</feature>
<evidence type="ECO:0000313" key="11">
    <source>
        <dbReference type="EnsemblMetazoa" id="PPAI013180-PA"/>
    </source>
</evidence>
<comment type="similarity">
    <text evidence="10">Belongs to the insect chemoreceptor superfamily. Heteromeric odorant receptor channel (TC 1.A.69) family.</text>
</comment>
<feature type="transmembrane region" description="Helical" evidence="10">
    <location>
        <begin position="68"/>
        <end position="87"/>
    </location>
</feature>
<comment type="subcellular location">
    <subcellularLocation>
        <location evidence="1 10">Cell membrane</location>
        <topology evidence="1 10">Multi-pass membrane protein</topology>
    </subcellularLocation>
</comment>
<dbReference type="Pfam" id="PF02949">
    <property type="entry name" value="7tm_6"/>
    <property type="match status" value="1"/>
</dbReference>
<protein>
    <recommendedName>
        <fullName evidence="10">Odorant receptor</fullName>
    </recommendedName>
</protein>
<sequence>MVDYIECYPEYFDFEKSVRFLLSILNFSFIPQKFLCGYERLILPIIELYFIISSIFAIMYIELNLMKFLLWVITIVGCCQLLTKTLCSITHPEEFNTIFLFIRQIHQVHQLDLINNFTRIHLKKTLTIIKIILKVLIPVWYTSSIGFLSYFIYIDSILLAIPGIPPKSKPSLLCNHIHQFLILVISMSIILITDYVLISIGCYFIAIMNIFCDMIRYFDNSNLSNVREYLIYMYKYHCDILVKFELFSEVYYYTFTAQIITSVTFILPIFFLMSSEDAVAYIPLSMVVFGQFGAICIFGELIFLKTEKFSTQLYLTKWYEFNTDDQKMLLMMMCMSQRPFGLKAGGMYDINFYMFIDVVKMSFSFGAILYTLT</sequence>
<evidence type="ECO:0000256" key="7">
    <source>
        <dbReference type="ARBA" id="ARBA00023136"/>
    </source>
</evidence>
<evidence type="ECO:0000256" key="4">
    <source>
        <dbReference type="ARBA" id="ARBA00022692"/>
    </source>
</evidence>
<dbReference type="PANTHER" id="PTHR21137:SF35">
    <property type="entry name" value="ODORANT RECEPTOR 19A-RELATED"/>
    <property type="match status" value="1"/>
</dbReference>
<keyword evidence="2" id="KW-1003">Cell membrane</keyword>
<dbReference type="GO" id="GO:0007165">
    <property type="term" value="P:signal transduction"/>
    <property type="evidence" value="ECO:0007669"/>
    <property type="project" value="UniProtKB-KW"/>
</dbReference>
<evidence type="ECO:0000256" key="1">
    <source>
        <dbReference type="ARBA" id="ARBA00004651"/>
    </source>
</evidence>
<evidence type="ECO:0000256" key="2">
    <source>
        <dbReference type="ARBA" id="ARBA00022475"/>
    </source>
</evidence>
<feature type="transmembrane region" description="Helical" evidence="10">
    <location>
        <begin position="41"/>
        <end position="62"/>
    </location>
</feature>
<keyword evidence="4 10" id="KW-0812">Transmembrane</keyword>
<dbReference type="AlphaFoldDB" id="A0A3F2ZEB9"/>
<evidence type="ECO:0000256" key="9">
    <source>
        <dbReference type="ARBA" id="ARBA00023224"/>
    </source>
</evidence>
<dbReference type="PANTHER" id="PTHR21137">
    <property type="entry name" value="ODORANT RECEPTOR"/>
    <property type="match status" value="1"/>
</dbReference>
<proteinExistence type="inferred from homology"/>
<evidence type="ECO:0000256" key="10">
    <source>
        <dbReference type="RuleBase" id="RU351113"/>
    </source>
</evidence>
<keyword evidence="3 10" id="KW-0716">Sensory transduction</keyword>
<keyword evidence="7 10" id="KW-0472">Membrane</keyword>
<dbReference type="Proteomes" id="UP000092462">
    <property type="component" value="Unassembled WGS sequence"/>
</dbReference>
<dbReference type="InterPro" id="IPR004117">
    <property type="entry name" value="7tm6_olfct_rcpt"/>
</dbReference>
<feature type="transmembrane region" description="Helical" evidence="10">
    <location>
        <begin position="131"/>
        <end position="153"/>
    </location>
</feature>
<evidence type="ECO:0000313" key="12">
    <source>
        <dbReference type="Proteomes" id="UP000092462"/>
    </source>
</evidence>
<feature type="transmembrane region" description="Helical" evidence="10">
    <location>
        <begin position="352"/>
        <end position="372"/>
    </location>
</feature>
<evidence type="ECO:0000256" key="5">
    <source>
        <dbReference type="ARBA" id="ARBA00022725"/>
    </source>
</evidence>
<keyword evidence="5 10" id="KW-0552">Olfaction</keyword>